<keyword evidence="1" id="KW-0808">Transferase</keyword>
<keyword evidence="6" id="KW-0472">Membrane</keyword>
<dbReference type="PROSITE" id="PS50109">
    <property type="entry name" value="HIS_KIN"/>
    <property type="match status" value="1"/>
</dbReference>
<feature type="transmembrane region" description="Helical" evidence="6">
    <location>
        <begin position="9"/>
        <end position="32"/>
    </location>
</feature>
<dbReference type="GO" id="GO:0000160">
    <property type="term" value="P:phosphorelay signal transduction system"/>
    <property type="evidence" value="ECO:0007669"/>
    <property type="project" value="UniProtKB-KW"/>
</dbReference>
<feature type="transmembrane region" description="Helical" evidence="6">
    <location>
        <begin position="192"/>
        <end position="212"/>
    </location>
</feature>
<dbReference type="RefSeq" id="WP_289320669.1">
    <property type="nucleotide sequence ID" value="NZ_JAUCEY010000008.1"/>
</dbReference>
<keyword evidence="2" id="KW-0547">Nucleotide-binding</keyword>
<dbReference type="SUPFAM" id="SSF103190">
    <property type="entry name" value="Sensory domain-like"/>
    <property type="match status" value="1"/>
</dbReference>
<keyword evidence="6" id="KW-0812">Transmembrane</keyword>
<evidence type="ECO:0000259" key="7">
    <source>
        <dbReference type="PROSITE" id="PS50109"/>
    </source>
</evidence>
<evidence type="ECO:0000313" key="8">
    <source>
        <dbReference type="EMBL" id="MDM5454348.1"/>
    </source>
</evidence>
<comment type="caution">
    <text evidence="8">The sequence shown here is derived from an EMBL/GenBank/DDBJ whole genome shotgun (WGS) entry which is preliminary data.</text>
</comment>
<keyword evidence="4" id="KW-0067">ATP-binding</keyword>
<evidence type="ECO:0000256" key="6">
    <source>
        <dbReference type="SAM" id="Phobius"/>
    </source>
</evidence>
<evidence type="ECO:0000256" key="4">
    <source>
        <dbReference type="ARBA" id="ARBA00022840"/>
    </source>
</evidence>
<dbReference type="AlphaFoldDB" id="A0AAW7IVD3"/>
<evidence type="ECO:0000256" key="1">
    <source>
        <dbReference type="ARBA" id="ARBA00022679"/>
    </source>
</evidence>
<dbReference type="InterPro" id="IPR036890">
    <property type="entry name" value="HATPase_C_sf"/>
</dbReference>
<dbReference type="Gene3D" id="3.30.565.10">
    <property type="entry name" value="Histidine kinase-like ATPase, C-terminal domain"/>
    <property type="match status" value="1"/>
</dbReference>
<accession>A0AAW7IVD3</accession>
<dbReference type="Proteomes" id="UP001234602">
    <property type="component" value="Unassembled WGS sequence"/>
</dbReference>
<dbReference type="EMBL" id="JAUCEY010000008">
    <property type="protein sequence ID" value="MDM5454348.1"/>
    <property type="molecule type" value="Genomic_DNA"/>
</dbReference>
<dbReference type="GO" id="GO:0042802">
    <property type="term" value="F:identical protein binding"/>
    <property type="evidence" value="ECO:0007669"/>
    <property type="project" value="TreeGrafter"/>
</dbReference>
<dbReference type="GO" id="GO:0016301">
    <property type="term" value="F:kinase activity"/>
    <property type="evidence" value="ECO:0007669"/>
    <property type="project" value="UniProtKB-KW"/>
</dbReference>
<dbReference type="SMART" id="SM00387">
    <property type="entry name" value="HATPase_c"/>
    <property type="match status" value="1"/>
</dbReference>
<gene>
    <name evidence="8" type="ORF">QUF89_19690</name>
</gene>
<dbReference type="CDD" id="cd18773">
    <property type="entry name" value="PDC1_HK_sensor"/>
    <property type="match status" value="1"/>
</dbReference>
<dbReference type="InterPro" id="IPR032834">
    <property type="entry name" value="NatK-like_C"/>
</dbReference>
<protein>
    <submittedName>
        <fullName evidence="8">GHKL domain-containing protein</fullName>
    </submittedName>
</protein>
<evidence type="ECO:0000256" key="2">
    <source>
        <dbReference type="ARBA" id="ARBA00022741"/>
    </source>
</evidence>
<dbReference type="GO" id="GO:0005524">
    <property type="term" value="F:ATP binding"/>
    <property type="evidence" value="ECO:0007669"/>
    <property type="project" value="UniProtKB-KW"/>
</dbReference>
<name>A0AAW7IVD3_9BACI</name>
<dbReference type="PANTHER" id="PTHR40448">
    <property type="entry name" value="TWO-COMPONENT SENSOR HISTIDINE KINASE"/>
    <property type="match status" value="1"/>
</dbReference>
<keyword evidence="6" id="KW-1133">Transmembrane helix</keyword>
<keyword evidence="5" id="KW-0902">Two-component regulatory system</keyword>
<dbReference type="Pfam" id="PF14689">
    <property type="entry name" value="SPOB_a"/>
    <property type="match status" value="1"/>
</dbReference>
<sequence>MKNKKLRAFLYLTILVLIVFILLNMFSTYLSIKNSVQKSVANQNLVTARSIADSMDIEAYQRFLNNQVNSQEYKDIKAYLEDAREKIGALYVYTIMVDNPRVSKAMITGFSKDHKGDFPIGGVCTVPSEQVEQAYEGKSFITGILEDPEYGDYLTVGVPMKNQDGTIIGFLGIDVSAEDINAINGKVLKSSIAILVYNGGFVIVLLFTFFVIQKWYQKELTREVGDTEDTYQSEFQSLIASVRSLRHDFSNHIQVIHGLLKLGENAKALDYLTGLSKEVHSIESMKLDVIHPGLSVLLETKRLSAQNYNIDIEIDVSPKSFNRVKTIDLIKLLSNVIDNAIEATIELPEQERRMNIACNADDQKYTFMITNTGPMISTLDQKNIFTSGFSTKKAQKGKVRGQGLFIVKDLVNRYDGEIHVQSTEKETTVTMMIPVNGRICCEL</sequence>
<feature type="domain" description="Histidine kinase" evidence="7">
    <location>
        <begin position="244"/>
        <end position="437"/>
    </location>
</feature>
<keyword evidence="3" id="KW-0418">Kinase</keyword>
<evidence type="ECO:0000256" key="3">
    <source>
        <dbReference type="ARBA" id="ARBA00022777"/>
    </source>
</evidence>
<dbReference type="InterPro" id="IPR005467">
    <property type="entry name" value="His_kinase_dom"/>
</dbReference>
<reference evidence="8" key="1">
    <citation type="submission" date="2023-06" db="EMBL/GenBank/DDBJ databases">
        <title>Comparative genomics of Bacillaceae isolates and their secondary metabolite potential.</title>
        <authorList>
            <person name="Song L."/>
            <person name="Nielsen L.J."/>
            <person name="Mohite O."/>
            <person name="Xu X."/>
            <person name="Weber T."/>
            <person name="Kovacs A.T."/>
        </authorList>
    </citation>
    <scope>NUCLEOTIDE SEQUENCE</scope>
    <source>
        <strain evidence="8">D8_B_37</strain>
    </source>
</reference>
<dbReference type="Pfam" id="PF14501">
    <property type="entry name" value="HATPase_c_5"/>
    <property type="match status" value="1"/>
</dbReference>
<dbReference type="Gene3D" id="1.10.287.130">
    <property type="match status" value="1"/>
</dbReference>
<proteinExistence type="predicted"/>
<dbReference type="InterPro" id="IPR029151">
    <property type="entry name" value="Sensor-like_sf"/>
</dbReference>
<organism evidence="8 9">
    <name type="scientific">Peribacillus simplex</name>
    <dbReference type="NCBI Taxonomy" id="1478"/>
    <lineage>
        <taxon>Bacteria</taxon>
        <taxon>Bacillati</taxon>
        <taxon>Bacillota</taxon>
        <taxon>Bacilli</taxon>
        <taxon>Bacillales</taxon>
        <taxon>Bacillaceae</taxon>
        <taxon>Peribacillus</taxon>
    </lineage>
</organism>
<evidence type="ECO:0000256" key="5">
    <source>
        <dbReference type="ARBA" id="ARBA00023012"/>
    </source>
</evidence>
<evidence type="ECO:0000313" key="9">
    <source>
        <dbReference type="Proteomes" id="UP001234602"/>
    </source>
</evidence>
<dbReference type="PANTHER" id="PTHR40448:SF1">
    <property type="entry name" value="TWO-COMPONENT SENSOR HISTIDINE KINASE"/>
    <property type="match status" value="1"/>
</dbReference>
<dbReference type="SUPFAM" id="SSF55874">
    <property type="entry name" value="ATPase domain of HSP90 chaperone/DNA topoisomerase II/histidine kinase"/>
    <property type="match status" value="1"/>
</dbReference>
<dbReference type="InterPro" id="IPR003594">
    <property type="entry name" value="HATPase_dom"/>
</dbReference>
<dbReference type="InterPro" id="IPR039506">
    <property type="entry name" value="SPOB_a"/>
</dbReference>